<dbReference type="GeneID" id="33333283"/>
<evidence type="ECO:0000256" key="1">
    <source>
        <dbReference type="SAM" id="Phobius"/>
    </source>
</evidence>
<dbReference type="RefSeq" id="WP_143597812.1">
    <property type="nucleotide sequence ID" value="NZ_CP015105.1"/>
</dbReference>
<organism evidence="2 3">
    <name type="scientific">Thermococcus thioreducens</name>
    <dbReference type="NCBI Taxonomy" id="277988"/>
    <lineage>
        <taxon>Archaea</taxon>
        <taxon>Methanobacteriati</taxon>
        <taxon>Methanobacteriota</taxon>
        <taxon>Thermococci</taxon>
        <taxon>Thermococcales</taxon>
        <taxon>Thermococcaceae</taxon>
        <taxon>Thermococcus</taxon>
    </lineage>
</organism>
<evidence type="ECO:0000313" key="2">
    <source>
        <dbReference type="EMBL" id="SEW12621.1"/>
    </source>
</evidence>
<keyword evidence="1" id="KW-0812">Transmembrane</keyword>
<proteinExistence type="predicted"/>
<sequence length="302" mass="34212">MATAGGALVGSWIRKVGAVLLLAIVLSLGFNVTYGARNAVALKPEEAYWAEELQRDLPLVKVNETVMTMVEEYSSEILEEFNRELCTMSDEEMLREGLTKDDIKKARAFCRLPDEVKLKVIRNRLLLSVYLTNARCSALKQTEMRPIITASSGGTYSCRDGLVYAWGIPTKEKLGISHCSWRKSGSPSSCSKEKGVACLWGCTNVDPKLGWPSNYKSFPDLDSFVQEVTSKGYHKTDRYAAYGIYGRDFTRGIGYGYRYEARYSPKTRMGYVEGPEPNPEKNWYGFLHNFWPTLVKRWHDKC</sequence>
<dbReference type="AlphaFoldDB" id="A0A1I0PDX5"/>
<dbReference type="EMBL" id="FOIW01000002">
    <property type="protein sequence ID" value="SEW12621.1"/>
    <property type="molecule type" value="Genomic_DNA"/>
</dbReference>
<reference evidence="2 3" key="1">
    <citation type="submission" date="2016-10" db="EMBL/GenBank/DDBJ databases">
        <authorList>
            <person name="de Groot N.N."/>
        </authorList>
    </citation>
    <scope>NUCLEOTIDE SEQUENCE [LARGE SCALE GENOMIC DNA]</scope>
    <source>
        <strain evidence="2 3">OGL-20</strain>
    </source>
</reference>
<gene>
    <name evidence="2" type="ORF">SAMN05216170_1753</name>
</gene>
<keyword evidence="1" id="KW-0472">Membrane</keyword>
<protein>
    <submittedName>
        <fullName evidence="2">Uncharacterized protein</fullName>
    </submittedName>
</protein>
<evidence type="ECO:0000313" key="3">
    <source>
        <dbReference type="Proteomes" id="UP000182125"/>
    </source>
</evidence>
<dbReference type="OrthoDB" id="94022at2157"/>
<accession>A0A1I0PDX5</accession>
<keyword evidence="1" id="KW-1133">Transmembrane helix</keyword>
<dbReference type="Proteomes" id="UP000182125">
    <property type="component" value="Unassembled WGS sequence"/>
</dbReference>
<feature type="transmembrane region" description="Helical" evidence="1">
    <location>
        <begin position="12"/>
        <end position="34"/>
    </location>
</feature>
<name>A0A1I0PDX5_9EURY</name>